<dbReference type="PANTHER" id="PTHR30032:SF8">
    <property type="entry name" value="GERMINATION-SPECIFIC N-ACETYLMURAMOYL-L-ALANINE AMIDASE"/>
    <property type="match status" value="1"/>
</dbReference>
<feature type="compositionally biased region" description="Basic and acidic residues" evidence="1">
    <location>
        <begin position="306"/>
        <end position="315"/>
    </location>
</feature>
<feature type="region of interest" description="Disordered" evidence="1">
    <location>
        <begin position="303"/>
        <end position="346"/>
    </location>
</feature>
<keyword evidence="2" id="KW-0614">Plasmid</keyword>
<geneLocation type="plasmid" evidence="2">
    <name>pHSJD-312</name>
</geneLocation>
<dbReference type="EMBL" id="MG973074">
    <property type="protein sequence ID" value="AYD68718.1"/>
    <property type="molecule type" value="Genomic_DNA"/>
</dbReference>
<reference evidence="2" key="1">
    <citation type="journal article" date="2018" name="Sci. Rep.">
        <title>Novel Clade C-I Clostridium difficile strains escape diagnostic tests, differ in pathogenicity potential and carry toxins on extrachromosomal elements.</title>
        <authorList>
            <person name="Ramirez-Vargas G."/>
            <person name="Lopez-Urena D."/>
            <person name="Badilla A."/>
            <person name="Orozco-Aguilar J."/>
            <person name="Murillo T."/>
            <person name="Rojas P."/>
            <person name="Riedel T."/>
            <person name="Overmann J."/>
            <person name="Gonzalez G."/>
            <person name="Chaves-Olarte E."/>
            <person name="Quesada-Gomez C."/>
            <person name="Rodriguez C."/>
        </authorList>
    </citation>
    <scope>NUCLEOTIDE SEQUENCE</scope>
    <source>
        <strain evidence="2">HSJD-312</strain>
        <plasmid evidence="2">pHSJD-312</plasmid>
    </source>
</reference>
<feature type="compositionally biased region" description="Basic and acidic residues" evidence="1">
    <location>
        <begin position="328"/>
        <end position="346"/>
    </location>
</feature>
<sequence length="346" mass="37127" precursor="true">MKISKRLLALGMSVMIFVVGSSNVFALSSIGKIQGKDKYETAALIADKQSYTTAIIINSDDTLADGLSASGLAGVENAPILLTKKNSIPSSTVERLNKVKKVYIIGGKSSISEEVEKVLKEKNIEIHRISGEDRIKTSYNVAKEINNKIKVEKIMLTNAYKGEPDAMSVSQVAVREKSPIILTNGESVPFDPNGIKCFAIGGLSSISNSLIKSTKATRIGGIDRYDTNSEVIKYFYNTSKEFYIASGVDLVYSLVGSTISKNTPIVLINSGSDKSILKNASKITLIGNLDEKVIKEAINAVNGKSNEPDSDKEVVDVPGFGPQNPTESHGEDGNSDGDPDKIVADM</sequence>
<protein>
    <submittedName>
        <fullName evidence="2">Cell surface protein</fullName>
    </submittedName>
</protein>
<gene>
    <name evidence="2" type="ORF">pHSJD-312_00097</name>
</gene>
<evidence type="ECO:0000256" key="1">
    <source>
        <dbReference type="SAM" id="MobiDB-lite"/>
    </source>
</evidence>
<accession>A0A386JC12</accession>
<dbReference type="Pfam" id="PF04122">
    <property type="entry name" value="CW_binding_2"/>
    <property type="match status" value="3"/>
</dbReference>
<dbReference type="PANTHER" id="PTHR30032">
    <property type="entry name" value="N-ACETYLMURAMOYL-L-ALANINE AMIDASE-RELATED"/>
    <property type="match status" value="1"/>
</dbReference>
<dbReference type="InterPro" id="IPR051922">
    <property type="entry name" value="Bact_Sporulation_Assoc"/>
</dbReference>
<organism evidence="2">
    <name type="scientific">Clostridioides difficile</name>
    <name type="common">Peptoclostridium difficile</name>
    <dbReference type="NCBI Taxonomy" id="1496"/>
    <lineage>
        <taxon>Bacteria</taxon>
        <taxon>Bacillati</taxon>
        <taxon>Bacillota</taxon>
        <taxon>Clostridia</taxon>
        <taxon>Peptostreptococcales</taxon>
        <taxon>Peptostreptococcaceae</taxon>
        <taxon>Clostridioides</taxon>
    </lineage>
</organism>
<name>A0A386JC12_CLODI</name>
<proteinExistence type="predicted"/>
<dbReference type="AlphaFoldDB" id="A0A386JC12"/>
<dbReference type="InterPro" id="IPR007253">
    <property type="entry name" value="Cell_wall-bd_2"/>
</dbReference>
<evidence type="ECO:0000313" key="2">
    <source>
        <dbReference type="EMBL" id="AYD68718.1"/>
    </source>
</evidence>
<dbReference type="Gene3D" id="3.40.50.12090">
    <property type="match status" value="2"/>
</dbReference>
<dbReference type="RefSeq" id="WP_172693317.1">
    <property type="nucleotide sequence ID" value="NZ_MG973074.1"/>
</dbReference>